<dbReference type="Pfam" id="PF05685">
    <property type="entry name" value="Uma2"/>
    <property type="match status" value="1"/>
</dbReference>
<dbReference type="InterPro" id="IPR012296">
    <property type="entry name" value="Nuclease_put_TT1808"/>
</dbReference>
<evidence type="ECO:0000313" key="2">
    <source>
        <dbReference type="EMBL" id="MBR7826799.1"/>
    </source>
</evidence>
<name>A0A941IH40_9ACTN</name>
<dbReference type="PANTHER" id="PTHR35400:SF3">
    <property type="entry name" value="SLL1072 PROTEIN"/>
    <property type="match status" value="1"/>
</dbReference>
<protein>
    <submittedName>
        <fullName evidence="2">Uma2 family endonuclease</fullName>
    </submittedName>
</protein>
<reference evidence="2" key="1">
    <citation type="submission" date="2021-04" db="EMBL/GenBank/DDBJ databases">
        <title>Genome based classification of Actinospica acidithermotolerans sp. nov., an actinobacterium isolated from an Indonesian hot spring.</title>
        <authorList>
            <person name="Kusuma A.B."/>
            <person name="Putra K.E."/>
            <person name="Nafisah S."/>
            <person name="Loh J."/>
            <person name="Nouioui I."/>
            <person name="Goodfellow M."/>
        </authorList>
    </citation>
    <scope>NUCLEOTIDE SEQUENCE</scope>
    <source>
        <strain evidence="2">MGRD01-02</strain>
    </source>
</reference>
<dbReference type="CDD" id="cd06260">
    <property type="entry name" value="DUF820-like"/>
    <property type="match status" value="1"/>
</dbReference>
<dbReference type="InterPro" id="IPR008538">
    <property type="entry name" value="Uma2"/>
</dbReference>
<dbReference type="PANTHER" id="PTHR35400">
    <property type="entry name" value="SLR1083 PROTEIN"/>
    <property type="match status" value="1"/>
</dbReference>
<feature type="domain" description="Putative restriction endonuclease" evidence="1">
    <location>
        <begin position="20"/>
        <end position="158"/>
    </location>
</feature>
<comment type="caution">
    <text evidence="2">The sequence shown here is derived from an EMBL/GenBank/DDBJ whole genome shotgun (WGS) entry which is preliminary data.</text>
</comment>
<evidence type="ECO:0000259" key="1">
    <source>
        <dbReference type="Pfam" id="PF05685"/>
    </source>
</evidence>
<keyword evidence="2" id="KW-0540">Nuclease</keyword>
<dbReference type="InterPro" id="IPR011335">
    <property type="entry name" value="Restrct_endonuc-II-like"/>
</dbReference>
<proteinExistence type="predicted"/>
<keyword evidence="2" id="KW-0255">Endonuclease</keyword>
<sequence>MSLAPVPEWMFPPEGGFTAEDLDHLPDLPPHTELIDGSLVLVSPQAAFHALVLFVMEHALHHAAPPHLRVRREMTITLDDDQRPEPDLLVIHANAARNLPQTTFVPSDVVLAAEVVSPESRSRDRKRKPMLYAEAGIEHFWLIENERGKPVLYTHQINDSSDGYDQTGRHEGIARLGEPFPVEIDFGEIDRL</sequence>
<accession>A0A941IH40</accession>
<keyword evidence="3" id="KW-1185">Reference proteome</keyword>
<dbReference type="Gene3D" id="3.90.1570.10">
    <property type="entry name" value="tt1808, chain A"/>
    <property type="match status" value="1"/>
</dbReference>
<gene>
    <name evidence="2" type="ORF">KDK95_10845</name>
</gene>
<dbReference type="SUPFAM" id="SSF52980">
    <property type="entry name" value="Restriction endonuclease-like"/>
    <property type="match status" value="1"/>
</dbReference>
<organism evidence="2 3">
    <name type="scientific">Actinospica acidithermotolerans</name>
    <dbReference type="NCBI Taxonomy" id="2828514"/>
    <lineage>
        <taxon>Bacteria</taxon>
        <taxon>Bacillati</taxon>
        <taxon>Actinomycetota</taxon>
        <taxon>Actinomycetes</taxon>
        <taxon>Catenulisporales</taxon>
        <taxon>Actinospicaceae</taxon>
        <taxon>Actinospica</taxon>
    </lineage>
</organism>
<dbReference type="AlphaFoldDB" id="A0A941IH40"/>
<dbReference type="EMBL" id="JAGSOH010000023">
    <property type="protein sequence ID" value="MBR7826799.1"/>
    <property type="molecule type" value="Genomic_DNA"/>
</dbReference>
<keyword evidence="2" id="KW-0378">Hydrolase</keyword>
<dbReference type="GO" id="GO:0004519">
    <property type="term" value="F:endonuclease activity"/>
    <property type="evidence" value="ECO:0007669"/>
    <property type="project" value="UniProtKB-KW"/>
</dbReference>
<dbReference type="Proteomes" id="UP000676325">
    <property type="component" value="Unassembled WGS sequence"/>
</dbReference>
<dbReference type="RefSeq" id="WP_212517946.1">
    <property type="nucleotide sequence ID" value="NZ_JAGSOH010000023.1"/>
</dbReference>
<evidence type="ECO:0000313" key="3">
    <source>
        <dbReference type="Proteomes" id="UP000676325"/>
    </source>
</evidence>